<evidence type="ECO:0000313" key="14">
    <source>
        <dbReference type="EMBL" id="ETW09628.1"/>
    </source>
</evidence>
<evidence type="ECO:0000256" key="12">
    <source>
        <dbReference type="SAM" id="Phobius"/>
    </source>
</evidence>
<evidence type="ECO:0000256" key="4">
    <source>
        <dbReference type="ARBA" id="ARBA00022692"/>
    </source>
</evidence>
<evidence type="ECO:0000256" key="1">
    <source>
        <dbReference type="ARBA" id="ARBA00004141"/>
    </source>
</evidence>
<evidence type="ECO:0000256" key="3">
    <source>
        <dbReference type="ARBA" id="ARBA00022538"/>
    </source>
</evidence>
<dbReference type="GeneID" id="20077209"/>
<keyword evidence="4 12" id="KW-0812">Transmembrane</keyword>
<reference evidence="14" key="1">
    <citation type="submission" date="2013-12" db="EMBL/GenBank/DDBJ databases">
        <title>The Genome Sequence of Aphanomyces invadans NJM9701.</title>
        <authorList>
            <consortium name="The Broad Institute Genomics Platform"/>
            <person name="Russ C."/>
            <person name="Tyler B."/>
            <person name="van West P."/>
            <person name="Dieguez-Uribeondo J."/>
            <person name="Young S.K."/>
            <person name="Zeng Q."/>
            <person name="Gargeya S."/>
            <person name="Fitzgerald M."/>
            <person name="Abouelleil A."/>
            <person name="Alvarado L."/>
            <person name="Chapman S.B."/>
            <person name="Gainer-Dewar J."/>
            <person name="Goldberg J."/>
            <person name="Griggs A."/>
            <person name="Gujja S."/>
            <person name="Hansen M."/>
            <person name="Howarth C."/>
            <person name="Imamovic A."/>
            <person name="Ireland A."/>
            <person name="Larimer J."/>
            <person name="McCowan C."/>
            <person name="Murphy C."/>
            <person name="Pearson M."/>
            <person name="Poon T.W."/>
            <person name="Priest M."/>
            <person name="Roberts A."/>
            <person name="Saif S."/>
            <person name="Shea T."/>
            <person name="Sykes S."/>
            <person name="Wortman J."/>
            <person name="Nusbaum C."/>
            <person name="Birren B."/>
        </authorList>
    </citation>
    <scope>NUCLEOTIDE SEQUENCE [LARGE SCALE GENOMIC DNA]</scope>
    <source>
        <strain evidence="14">NJM9701</strain>
    </source>
</reference>
<dbReference type="InterPro" id="IPR018247">
    <property type="entry name" value="EF_Hand_1_Ca_BS"/>
</dbReference>
<dbReference type="GO" id="GO:0005249">
    <property type="term" value="F:voltage-gated potassium channel activity"/>
    <property type="evidence" value="ECO:0007669"/>
    <property type="project" value="InterPro"/>
</dbReference>
<keyword evidence="6" id="KW-0851">Voltage-gated channel</keyword>
<feature type="transmembrane region" description="Helical" evidence="12">
    <location>
        <begin position="111"/>
        <end position="132"/>
    </location>
</feature>
<dbReference type="InterPro" id="IPR005821">
    <property type="entry name" value="Ion_trans_dom"/>
</dbReference>
<dbReference type="InterPro" id="IPR028325">
    <property type="entry name" value="VG_K_chnl"/>
</dbReference>
<keyword evidence="8 12" id="KW-1133">Transmembrane helix</keyword>
<keyword evidence="11" id="KW-0407">Ion channel</keyword>
<proteinExistence type="predicted"/>
<keyword evidence="5" id="KW-0631">Potassium channel</keyword>
<dbReference type="PANTHER" id="PTHR11537:SF254">
    <property type="entry name" value="POTASSIUM VOLTAGE-GATED CHANNEL PROTEIN SHAB"/>
    <property type="match status" value="1"/>
</dbReference>
<dbReference type="SUPFAM" id="SSF81324">
    <property type="entry name" value="Voltage-gated potassium channels"/>
    <property type="match status" value="1"/>
</dbReference>
<evidence type="ECO:0000256" key="7">
    <source>
        <dbReference type="ARBA" id="ARBA00022958"/>
    </source>
</evidence>
<dbReference type="OrthoDB" id="415460at2759"/>
<dbReference type="PRINTS" id="PR00169">
    <property type="entry name" value="KCHANNEL"/>
</dbReference>
<dbReference type="GO" id="GO:0001508">
    <property type="term" value="P:action potential"/>
    <property type="evidence" value="ECO:0007669"/>
    <property type="project" value="TreeGrafter"/>
</dbReference>
<dbReference type="GO" id="GO:0005509">
    <property type="term" value="F:calcium ion binding"/>
    <property type="evidence" value="ECO:0007669"/>
    <property type="project" value="InterPro"/>
</dbReference>
<dbReference type="PANTHER" id="PTHR11537">
    <property type="entry name" value="VOLTAGE-GATED POTASSIUM CHANNEL"/>
    <property type="match status" value="1"/>
</dbReference>
<evidence type="ECO:0000256" key="11">
    <source>
        <dbReference type="ARBA" id="ARBA00023303"/>
    </source>
</evidence>
<keyword evidence="10 12" id="KW-0472">Membrane</keyword>
<evidence type="ECO:0000256" key="9">
    <source>
        <dbReference type="ARBA" id="ARBA00023065"/>
    </source>
</evidence>
<feature type="transmembrane region" description="Helical" evidence="12">
    <location>
        <begin position="329"/>
        <end position="349"/>
    </location>
</feature>
<organism evidence="14">
    <name type="scientific">Aphanomyces invadans</name>
    <dbReference type="NCBI Taxonomy" id="157072"/>
    <lineage>
        <taxon>Eukaryota</taxon>
        <taxon>Sar</taxon>
        <taxon>Stramenopiles</taxon>
        <taxon>Oomycota</taxon>
        <taxon>Saprolegniomycetes</taxon>
        <taxon>Saprolegniales</taxon>
        <taxon>Verrucalvaceae</taxon>
        <taxon>Aphanomyces</taxon>
    </lineage>
</organism>
<dbReference type="InterPro" id="IPR027359">
    <property type="entry name" value="Volt_channel_dom_sf"/>
</dbReference>
<keyword evidence="9" id="KW-0406">Ion transport</keyword>
<evidence type="ECO:0000259" key="13">
    <source>
        <dbReference type="PROSITE" id="PS50222"/>
    </source>
</evidence>
<dbReference type="InterPro" id="IPR002048">
    <property type="entry name" value="EF_hand_dom"/>
</dbReference>
<evidence type="ECO:0000256" key="5">
    <source>
        <dbReference type="ARBA" id="ARBA00022826"/>
    </source>
</evidence>
<evidence type="ECO:0000256" key="6">
    <source>
        <dbReference type="ARBA" id="ARBA00022882"/>
    </source>
</evidence>
<feature type="transmembrane region" description="Helical" evidence="12">
    <location>
        <begin position="245"/>
        <end position="266"/>
    </location>
</feature>
<dbReference type="VEuPathDB" id="FungiDB:H310_00159"/>
<accession>A0A024UVD9</accession>
<evidence type="ECO:0000256" key="10">
    <source>
        <dbReference type="ARBA" id="ARBA00023136"/>
    </source>
</evidence>
<dbReference type="EMBL" id="KI913952">
    <property type="protein sequence ID" value="ETW09628.1"/>
    <property type="molecule type" value="Genomic_DNA"/>
</dbReference>
<name>A0A024UVD9_9STRA</name>
<keyword evidence="2" id="KW-0813">Transport</keyword>
<evidence type="ECO:0000256" key="2">
    <source>
        <dbReference type="ARBA" id="ARBA00022448"/>
    </source>
</evidence>
<evidence type="ECO:0000256" key="8">
    <source>
        <dbReference type="ARBA" id="ARBA00022989"/>
    </source>
</evidence>
<dbReference type="PROSITE" id="PS00018">
    <property type="entry name" value="EF_HAND_1"/>
    <property type="match status" value="1"/>
</dbReference>
<dbReference type="PROSITE" id="PS50222">
    <property type="entry name" value="EF_HAND_2"/>
    <property type="match status" value="1"/>
</dbReference>
<keyword evidence="3" id="KW-0633">Potassium transport</keyword>
<protein>
    <recommendedName>
        <fullName evidence="13">EF-hand domain-containing protein</fullName>
    </recommendedName>
</protein>
<feature type="domain" description="EF-hand" evidence="13">
    <location>
        <begin position="396"/>
        <end position="431"/>
    </location>
</feature>
<dbReference type="STRING" id="157072.A0A024UVD9"/>
<dbReference type="GO" id="GO:0008076">
    <property type="term" value="C:voltage-gated potassium channel complex"/>
    <property type="evidence" value="ECO:0007669"/>
    <property type="project" value="InterPro"/>
</dbReference>
<dbReference type="Gene3D" id="1.10.287.70">
    <property type="match status" value="1"/>
</dbReference>
<dbReference type="Pfam" id="PF00520">
    <property type="entry name" value="Ion_trans"/>
    <property type="match status" value="1"/>
</dbReference>
<sequence>MFAAATAMNDDGNAGNLSDRAMILSRVLERQARKHTITRRVSLNPAQLATLVGSSNKALAVVTPVLTSCVPTMTPSGGTATTSYVAVTQGGFWATRRQLWLLFHDATSSHLAKYLSVFILTVVALSIMVYIIQSQPDLSPSVRDALTEVEHACIYVFSLDFAVRLLCTPNLKAFVLDAFNWVDLVSVSPYYLEFVVDSKMYSSASSLSAIRTMRLLRVARILKLSKYTSSLQIFVKSLSLSATPLFMLVFLMALAMILFSSALYFAEMTDSSCRNPMYSKTCHPYTNPIDDCCDVNPFKSIPATFWWALVSMTTVGYGDEVPVTPLGKLIASVAMFVGMLILSLPISVIGSNFQRVMKEVAQETLKANIDVVTNLDVMRRTEMVDVLRGFDILGDNVEIDPDELIALYDMNQSGALEAEELANFRHDLADLERVIRTRQAHLVSPEHAKRVKQLSFGGSFKATDATDVQLQRIEQMIETRLLESEVRMEAKITLLSKALLRLQAQIDMMGD</sequence>
<keyword evidence="7" id="KW-0630">Potassium</keyword>
<dbReference type="AlphaFoldDB" id="A0A024UVD9"/>
<gene>
    <name evidence="14" type="ORF">H310_00159</name>
</gene>
<dbReference type="Gene3D" id="1.20.120.350">
    <property type="entry name" value="Voltage-gated potassium channels. Chain C"/>
    <property type="match status" value="1"/>
</dbReference>
<comment type="subcellular location">
    <subcellularLocation>
        <location evidence="1">Membrane</location>
        <topology evidence="1">Multi-pass membrane protein</topology>
    </subcellularLocation>
</comment>
<dbReference type="RefSeq" id="XP_008861039.1">
    <property type="nucleotide sequence ID" value="XM_008862817.1"/>
</dbReference>
<dbReference type="eggNOG" id="KOG1545">
    <property type="taxonomic scope" value="Eukaryota"/>
</dbReference>